<accession>A0A7J5ACU0</accession>
<dbReference type="AlphaFoldDB" id="A0A7J5ACU0"/>
<feature type="compositionally biased region" description="Basic and acidic residues" evidence="1">
    <location>
        <begin position="1"/>
        <end position="16"/>
    </location>
</feature>
<dbReference type="InterPro" id="IPR018691">
    <property type="entry name" value="DUF2188"/>
</dbReference>
<evidence type="ECO:0000256" key="1">
    <source>
        <dbReference type="SAM" id="MobiDB-lite"/>
    </source>
</evidence>
<organism evidence="2 3">
    <name type="scientific">Tenacibaculum aiptasiae</name>
    <dbReference type="NCBI Taxonomy" id="426481"/>
    <lineage>
        <taxon>Bacteria</taxon>
        <taxon>Pseudomonadati</taxon>
        <taxon>Bacteroidota</taxon>
        <taxon>Flavobacteriia</taxon>
        <taxon>Flavobacteriales</taxon>
        <taxon>Flavobacteriaceae</taxon>
        <taxon>Tenacibaculum</taxon>
    </lineage>
</organism>
<comment type="caution">
    <text evidence="2">The sequence shown here is derived from an EMBL/GenBank/DDBJ whole genome shotgun (WGS) entry which is preliminary data.</text>
</comment>
<dbReference type="RefSeq" id="WP_150900491.1">
    <property type="nucleotide sequence ID" value="NZ_WAAU01000024.1"/>
</dbReference>
<gene>
    <name evidence="2" type="ORF">F7018_12990</name>
</gene>
<keyword evidence="3" id="KW-1185">Reference proteome</keyword>
<dbReference type="Proteomes" id="UP000467305">
    <property type="component" value="Unassembled WGS sequence"/>
</dbReference>
<proteinExistence type="predicted"/>
<name>A0A7J5ACU0_9FLAO</name>
<dbReference type="EMBL" id="WAAU01000024">
    <property type="protein sequence ID" value="KAB1155382.1"/>
    <property type="molecule type" value="Genomic_DNA"/>
</dbReference>
<sequence>MMINEKSHNKKQDLGPKFEAAGSSGTKLHVMHRSGKWVVFKERTEKIISQHTTRRSAILQGKKIINLQEAEALVVHKTDGSVDKVQFAG</sequence>
<reference evidence="2 3" key="1">
    <citation type="submission" date="2019-09" db="EMBL/GenBank/DDBJ databases">
        <authorList>
            <person name="Cao W.R."/>
        </authorList>
    </citation>
    <scope>NUCLEOTIDE SEQUENCE [LARGE SCALE GENOMIC DNA]</scope>
    <source>
        <strain evidence="3">a4</strain>
    </source>
</reference>
<protein>
    <submittedName>
        <fullName evidence="2">DUF2188 domain-containing protein</fullName>
    </submittedName>
</protein>
<feature type="region of interest" description="Disordered" evidence="1">
    <location>
        <begin position="1"/>
        <end position="27"/>
    </location>
</feature>
<dbReference type="OrthoDB" id="1447353at2"/>
<evidence type="ECO:0000313" key="3">
    <source>
        <dbReference type="Proteomes" id="UP000467305"/>
    </source>
</evidence>
<evidence type="ECO:0000313" key="2">
    <source>
        <dbReference type="EMBL" id="KAB1155382.1"/>
    </source>
</evidence>
<dbReference type="Pfam" id="PF09954">
    <property type="entry name" value="DUF2188"/>
    <property type="match status" value="1"/>
</dbReference>